<sequence>MCPWLKDYENKHAFERSEAAFDIFKLIFEELDNALHLIFIIIGQDWLEQGRYINFNGHEIGYKDQDLDQDVLETLIPSRANFGRNFDGKGDEMFWRCYFEICALRSSGFSRCIVRLGLSGSSLSIQKSGMDKTLCWKNMSPDLIGCLIQNIFIDMKEIKKN</sequence>
<evidence type="ECO:0000313" key="1">
    <source>
        <dbReference type="EMBL" id="PSN72635.1"/>
    </source>
</evidence>
<name>A0A2T2P4M9_CORCC</name>
<dbReference type="AlphaFoldDB" id="A0A2T2P4M9"/>
<dbReference type="EMBL" id="KZ678130">
    <property type="protein sequence ID" value="PSN72635.1"/>
    <property type="molecule type" value="Genomic_DNA"/>
</dbReference>
<protein>
    <submittedName>
        <fullName evidence="1">Uncharacterized protein</fullName>
    </submittedName>
</protein>
<gene>
    <name evidence="1" type="ORF">BS50DRAFT_584147</name>
</gene>
<dbReference type="Proteomes" id="UP000240883">
    <property type="component" value="Unassembled WGS sequence"/>
</dbReference>
<keyword evidence="2" id="KW-1185">Reference proteome</keyword>
<organism evidence="1 2">
    <name type="scientific">Corynespora cassiicola Philippines</name>
    <dbReference type="NCBI Taxonomy" id="1448308"/>
    <lineage>
        <taxon>Eukaryota</taxon>
        <taxon>Fungi</taxon>
        <taxon>Dikarya</taxon>
        <taxon>Ascomycota</taxon>
        <taxon>Pezizomycotina</taxon>
        <taxon>Dothideomycetes</taxon>
        <taxon>Pleosporomycetidae</taxon>
        <taxon>Pleosporales</taxon>
        <taxon>Corynesporascaceae</taxon>
        <taxon>Corynespora</taxon>
    </lineage>
</organism>
<reference evidence="1 2" key="1">
    <citation type="journal article" date="2018" name="Front. Microbiol.">
        <title>Genome-Wide Analysis of Corynespora cassiicola Leaf Fall Disease Putative Effectors.</title>
        <authorList>
            <person name="Lopez D."/>
            <person name="Ribeiro S."/>
            <person name="Label P."/>
            <person name="Fumanal B."/>
            <person name="Venisse J.S."/>
            <person name="Kohler A."/>
            <person name="de Oliveira R.R."/>
            <person name="Labutti K."/>
            <person name="Lipzen A."/>
            <person name="Lail K."/>
            <person name="Bauer D."/>
            <person name="Ohm R.A."/>
            <person name="Barry K.W."/>
            <person name="Spatafora J."/>
            <person name="Grigoriev I.V."/>
            <person name="Martin F.M."/>
            <person name="Pujade-Renaud V."/>
        </authorList>
    </citation>
    <scope>NUCLEOTIDE SEQUENCE [LARGE SCALE GENOMIC DNA]</scope>
    <source>
        <strain evidence="1 2">Philippines</strain>
    </source>
</reference>
<proteinExistence type="predicted"/>
<accession>A0A2T2P4M9</accession>
<evidence type="ECO:0000313" key="2">
    <source>
        <dbReference type="Proteomes" id="UP000240883"/>
    </source>
</evidence>